<comment type="caution">
    <text evidence="6">The sequence shown here is derived from an EMBL/GenBank/DDBJ whole genome shotgun (WGS) entry which is preliminary data.</text>
</comment>
<dbReference type="Gene3D" id="3.40.640.10">
    <property type="entry name" value="Type I PLP-dependent aspartate aminotransferase-like (Major domain)"/>
    <property type="match status" value="1"/>
</dbReference>
<evidence type="ECO:0000256" key="2">
    <source>
        <dbReference type="ARBA" id="ARBA00037999"/>
    </source>
</evidence>
<dbReference type="InterPro" id="IPR015424">
    <property type="entry name" value="PyrdxlP-dep_Trfase"/>
</dbReference>
<dbReference type="EMBL" id="AHIH01000001">
    <property type="protein sequence ID" value="EHN71549.1"/>
    <property type="molecule type" value="Genomic_DNA"/>
</dbReference>
<dbReference type="GO" id="GO:0019180">
    <property type="term" value="F:dTDP-4-amino-4,6-dideoxygalactose transaminase activity"/>
    <property type="evidence" value="ECO:0007669"/>
    <property type="project" value="TreeGrafter"/>
</dbReference>
<dbReference type="AlphaFoldDB" id="A0AAV3EYG4"/>
<dbReference type="InterPro" id="IPR015421">
    <property type="entry name" value="PyrdxlP-dep_Trfase_major"/>
</dbReference>
<dbReference type="RefSeq" id="WP_005417135.1">
    <property type="nucleotide sequence ID" value="NZ_CM001400.1"/>
</dbReference>
<name>A0AAV3EYG4_ALIFS</name>
<dbReference type="SUPFAM" id="SSF53383">
    <property type="entry name" value="PLP-dependent transferases"/>
    <property type="match status" value="1"/>
</dbReference>
<keyword evidence="1 4" id="KW-0663">Pyridoxal phosphate</keyword>
<dbReference type="FunFam" id="3.40.640.10:FF:000037">
    <property type="entry name" value="dTDP-4-amino-4,6-dideoxygalactose transaminase"/>
    <property type="match status" value="1"/>
</dbReference>
<sequence length="378" mass="42817">MNKIPFNLPLVIGNELSFIEEALKNKELIGDGYYSKRCQEWFKHNLGLAYSFMVPNCTQALEMAAILLNIKNGDEVIMPSYTFVSTANAFVLRGAKIRFIDINPDTMNIDDRLIESAITDKTKAIVVVHYAGISCNMGNVIAIAKKNNIKVVEDAAQALGSKYNSKSLGTFGDIACFSFHGTKNYTSGGEGGLVVINNPELLERAEIIREKGTNRSKFYRGQVDKYNWVDLGSSYLPSEIQSAYLLAQLENFDLINKKRNEIWNKYYSRLSGVLHLELMNIPNEIESNGHLFYVKLKDENERSNVIKHLNEYGISSAFHYVPLHSSLAGKKYSDFIGVDKYTTVDSERLLRLPLYYDLTIEQVDYICDSLINFWSDNV</sequence>
<evidence type="ECO:0000313" key="6">
    <source>
        <dbReference type="EMBL" id="EHN71549.1"/>
    </source>
</evidence>
<accession>A0AAV3EYG4</accession>
<protein>
    <submittedName>
        <fullName evidence="6">TDP-4-oxo-6-deoxy-D-glucose transaminase</fullName>
    </submittedName>
</protein>
<dbReference type="GO" id="GO:0030170">
    <property type="term" value="F:pyridoxal phosphate binding"/>
    <property type="evidence" value="ECO:0007669"/>
    <property type="project" value="TreeGrafter"/>
</dbReference>
<dbReference type="GO" id="GO:0000271">
    <property type="term" value="P:polysaccharide biosynthetic process"/>
    <property type="evidence" value="ECO:0007669"/>
    <property type="project" value="TreeGrafter"/>
</dbReference>
<feature type="active site" description="Proton acceptor" evidence="3">
    <location>
        <position position="183"/>
    </location>
</feature>
<feature type="modified residue" description="N6-(pyridoxal phosphate)lysine" evidence="4">
    <location>
        <position position="183"/>
    </location>
</feature>
<dbReference type="PIRSF" id="PIRSF000390">
    <property type="entry name" value="PLP_StrS"/>
    <property type="match status" value="1"/>
</dbReference>
<evidence type="ECO:0000256" key="3">
    <source>
        <dbReference type="PIRSR" id="PIRSR000390-1"/>
    </source>
</evidence>
<organism evidence="6 7">
    <name type="scientific">Aliivibrio fischeri SR5</name>
    <dbReference type="NCBI Taxonomy" id="1088719"/>
    <lineage>
        <taxon>Bacteria</taxon>
        <taxon>Pseudomonadati</taxon>
        <taxon>Pseudomonadota</taxon>
        <taxon>Gammaproteobacteria</taxon>
        <taxon>Vibrionales</taxon>
        <taxon>Vibrionaceae</taxon>
        <taxon>Aliivibrio</taxon>
    </lineage>
</organism>
<proteinExistence type="inferred from homology"/>
<evidence type="ECO:0000256" key="4">
    <source>
        <dbReference type="PIRSR" id="PIRSR000390-2"/>
    </source>
</evidence>
<dbReference type="CDD" id="cd00616">
    <property type="entry name" value="AHBA_syn"/>
    <property type="match status" value="1"/>
</dbReference>
<dbReference type="PANTHER" id="PTHR30244">
    <property type="entry name" value="TRANSAMINASE"/>
    <property type="match status" value="1"/>
</dbReference>
<gene>
    <name evidence="6" type="ORF">VFSR5_0173</name>
</gene>
<dbReference type="Pfam" id="PF01041">
    <property type="entry name" value="DegT_DnrJ_EryC1"/>
    <property type="match status" value="1"/>
</dbReference>
<dbReference type="Proteomes" id="UP000004521">
    <property type="component" value="Chromosome I"/>
</dbReference>
<dbReference type="NCBIfam" id="TIGR02379">
    <property type="entry name" value="ECA_wecE"/>
    <property type="match status" value="1"/>
</dbReference>
<dbReference type="InterPro" id="IPR012749">
    <property type="entry name" value="WecE-like"/>
</dbReference>
<evidence type="ECO:0000313" key="7">
    <source>
        <dbReference type="Proteomes" id="UP000004521"/>
    </source>
</evidence>
<reference evidence="6 7" key="1">
    <citation type="journal article" date="2012" name="J. Bacteriol.">
        <title>Draft Genome Sequence of Vibrio fischeri SR5, a Strain Isolated from the Light Organ of the Mediterranean Squid Sepiola robusta.</title>
        <authorList>
            <person name="Gyllborg M.C."/>
            <person name="Sahl J.W."/>
            <person name="Cronin D.C.III."/>
            <person name="Rasko D.A."/>
            <person name="Mandel M.J."/>
        </authorList>
    </citation>
    <scope>NUCLEOTIDE SEQUENCE [LARGE SCALE GENOMIC DNA]</scope>
    <source>
        <strain evidence="6 7">SR5</strain>
    </source>
</reference>
<dbReference type="PANTHER" id="PTHR30244:SF34">
    <property type="entry name" value="DTDP-4-AMINO-4,6-DIDEOXYGALACTOSE TRANSAMINASE"/>
    <property type="match status" value="1"/>
</dbReference>
<evidence type="ECO:0000256" key="1">
    <source>
        <dbReference type="ARBA" id="ARBA00022898"/>
    </source>
</evidence>
<comment type="similarity">
    <text evidence="2 5">Belongs to the DegT/DnrJ/EryC1 family.</text>
</comment>
<dbReference type="NCBIfam" id="NF008687">
    <property type="entry name" value="PRK11706.1"/>
    <property type="match status" value="1"/>
</dbReference>
<evidence type="ECO:0000256" key="5">
    <source>
        <dbReference type="RuleBase" id="RU004508"/>
    </source>
</evidence>
<dbReference type="InterPro" id="IPR000653">
    <property type="entry name" value="DegT/StrS_aminotransferase"/>
</dbReference>